<proteinExistence type="predicted"/>
<dbReference type="RefSeq" id="WP_274683815.1">
    <property type="nucleotide sequence ID" value="NZ_JAKNBA010000045.1"/>
</dbReference>
<keyword evidence="1" id="KW-0159">Chromosome partition</keyword>
<feature type="domain" description="Tyr recombinase" evidence="4">
    <location>
        <begin position="99"/>
        <end position="294"/>
    </location>
</feature>
<sequence>MKWLAIVEQYLHSRRDFGYKLTSDGQILKAFAIYAEEQNATLPLDLNLVQKWAALAPSGSDIAIARRMAMVRVFSKYLHLINPTSPVVPIKLIGRTHRRLPPFIFNQSTISACMAAASDLLPAYGIRSLTLHTMLGLLVSSGLRPGEAVRLNKDDFDIANGTLTITQSKNWHRRIVPLDGTTVRMLCDYAAVRALFEPLKHADSLFLMDNGEGLSIKAADHAFKIIREKVHLDHKVNGRYPRLYDFRHTFVCRRIQAYSGVFRHGTRLVRTSMRTSPNLAVIWGTRKFRTPTGI</sequence>
<organism evidence="5 6">
    <name type="scientific">Vibrio aestuarianus</name>
    <dbReference type="NCBI Taxonomy" id="28171"/>
    <lineage>
        <taxon>Bacteria</taxon>
        <taxon>Pseudomonadati</taxon>
        <taxon>Pseudomonadota</taxon>
        <taxon>Gammaproteobacteria</taxon>
        <taxon>Vibrionales</taxon>
        <taxon>Vibrionaceae</taxon>
        <taxon>Vibrio</taxon>
    </lineage>
</organism>
<evidence type="ECO:0000256" key="1">
    <source>
        <dbReference type="ARBA" id="ARBA00022829"/>
    </source>
</evidence>
<dbReference type="GO" id="GO:0003677">
    <property type="term" value="F:DNA binding"/>
    <property type="evidence" value="ECO:0007669"/>
    <property type="project" value="InterPro"/>
</dbReference>
<dbReference type="SUPFAM" id="SSF56349">
    <property type="entry name" value="DNA breaking-rejoining enzymes"/>
    <property type="match status" value="1"/>
</dbReference>
<dbReference type="InterPro" id="IPR013762">
    <property type="entry name" value="Integrase-like_cat_sf"/>
</dbReference>
<dbReference type="EMBL" id="JAKNBA010000045">
    <property type="protein sequence ID" value="MDE1243932.1"/>
    <property type="molecule type" value="Genomic_DNA"/>
</dbReference>
<evidence type="ECO:0000256" key="3">
    <source>
        <dbReference type="ARBA" id="ARBA00023172"/>
    </source>
</evidence>
<dbReference type="InterPro" id="IPR011010">
    <property type="entry name" value="DNA_brk_join_enz"/>
</dbReference>
<dbReference type="PROSITE" id="PS51898">
    <property type="entry name" value="TYR_RECOMBINASE"/>
    <property type="match status" value="1"/>
</dbReference>
<evidence type="ECO:0000259" key="4">
    <source>
        <dbReference type="PROSITE" id="PS51898"/>
    </source>
</evidence>
<dbReference type="GO" id="GO:0007059">
    <property type="term" value="P:chromosome segregation"/>
    <property type="evidence" value="ECO:0007669"/>
    <property type="project" value="UniProtKB-KW"/>
</dbReference>
<dbReference type="PANTHER" id="PTHR30349:SF81">
    <property type="entry name" value="TYROSINE RECOMBINASE XERC"/>
    <property type="match status" value="1"/>
</dbReference>
<dbReference type="Gene3D" id="1.10.443.10">
    <property type="entry name" value="Intergrase catalytic core"/>
    <property type="match status" value="1"/>
</dbReference>
<dbReference type="Proteomes" id="UP001140979">
    <property type="component" value="Unassembled WGS sequence"/>
</dbReference>
<keyword evidence="3" id="KW-0233">DNA recombination</keyword>
<keyword evidence="2" id="KW-0229">DNA integration</keyword>
<dbReference type="Pfam" id="PF00589">
    <property type="entry name" value="Phage_integrase"/>
    <property type="match status" value="1"/>
</dbReference>
<dbReference type="GO" id="GO:0006310">
    <property type="term" value="P:DNA recombination"/>
    <property type="evidence" value="ECO:0007669"/>
    <property type="project" value="UniProtKB-KW"/>
</dbReference>
<evidence type="ECO:0000313" key="6">
    <source>
        <dbReference type="Proteomes" id="UP001140979"/>
    </source>
</evidence>
<dbReference type="InterPro" id="IPR002104">
    <property type="entry name" value="Integrase_catalytic"/>
</dbReference>
<name>A0A9X4EYW3_9VIBR</name>
<dbReference type="PANTHER" id="PTHR30349">
    <property type="entry name" value="PHAGE INTEGRASE-RELATED"/>
    <property type="match status" value="1"/>
</dbReference>
<evidence type="ECO:0000313" key="5">
    <source>
        <dbReference type="EMBL" id="MDE1243932.1"/>
    </source>
</evidence>
<accession>A0A9X4EYW3</accession>
<dbReference type="AlphaFoldDB" id="A0A9X4EYW3"/>
<dbReference type="InterPro" id="IPR050090">
    <property type="entry name" value="Tyrosine_recombinase_XerCD"/>
</dbReference>
<gene>
    <name evidence="5" type="ORF">L9W94_17670</name>
</gene>
<comment type="caution">
    <text evidence="5">The sequence shown here is derived from an EMBL/GenBank/DDBJ whole genome shotgun (WGS) entry which is preliminary data.</text>
</comment>
<reference evidence="5" key="1">
    <citation type="submission" date="2022-02" db="EMBL/GenBank/DDBJ databases">
        <title>Emergence and expansion in Europe of a Vibrio aestuarianus clonal complex pathogenic for oysters.</title>
        <authorList>
            <person name="Mesnil A."/>
            <person name="Travers M.-A."/>
        </authorList>
    </citation>
    <scope>NUCLEOTIDE SEQUENCE</scope>
    <source>
        <strain evidence="5">19_064_11T1</strain>
    </source>
</reference>
<evidence type="ECO:0000256" key="2">
    <source>
        <dbReference type="ARBA" id="ARBA00022908"/>
    </source>
</evidence>
<protein>
    <submittedName>
        <fullName evidence="5">Tyrosine-type recombinase/integrase</fullName>
    </submittedName>
</protein>
<dbReference type="GO" id="GO:0015074">
    <property type="term" value="P:DNA integration"/>
    <property type="evidence" value="ECO:0007669"/>
    <property type="project" value="UniProtKB-KW"/>
</dbReference>